<dbReference type="Pfam" id="PF07676">
    <property type="entry name" value="PD40"/>
    <property type="match status" value="2"/>
</dbReference>
<gene>
    <name evidence="2" type="ORF">SAMN05421684_0635</name>
</gene>
<dbReference type="RefSeq" id="WP_090786857.1">
    <property type="nucleotide sequence ID" value="NZ_BOND01000015.1"/>
</dbReference>
<keyword evidence="1" id="KW-0472">Membrane</keyword>
<dbReference type="EMBL" id="FNQB01000001">
    <property type="protein sequence ID" value="SDY61321.1"/>
    <property type="molecule type" value="Genomic_DNA"/>
</dbReference>
<dbReference type="Proteomes" id="UP000199632">
    <property type="component" value="Unassembled WGS sequence"/>
</dbReference>
<keyword evidence="1" id="KW-0812">Transmembrane</keyword>
<dbReference type="InterPro" id="IPR011659">
    <property type="entry name" value="WD40"/>
</dbReference>
<protein>
    <submittedName>
        <fullName evidence="2">WD40-like Beta Propeller Repeat</fullName>
    </submittedName>
</protein>
<dbReference type="Gene3D" id="2.120.10.30">
    <property type="entry name" value="TolB, C-terminal domain"/>
    <property type="match status" value="1"/>
</dbReference>
<sequence length="376" mass="38923">MNDRLTGALRETFERLADDGPPPQGLARSALAGARRRRHVRFGAAAGLALCVALVGGMAVVGDRGAQPAGGPGGSVVVAYSGIRDWAVEDGSRAYNYSLLLDAATGTYRRLPFPSVVPSPDGERVLISTGDNSGDHPSRLGIMDRATNVVRWIEAGQVPRFPGAQGDGVWSPDGGRILFRFSPQAAPAGVVAVDAETLRAEFVAVPGVSTGDVGLGWTPDGTGFALTPSSANEAGTNDVAAEVLFMGLDGHERGTLKVPDDALWGTPAFSPDGRRLALWGPAFRDSPLSVAIVGPNTGAVEARFAVPDAGSFQGWSDDDHLVFRASDARTEAEQVLIVDLSGAVTKRLTPPDGVAADRVYVGSAGGLPDSAADLTF</sequence>
<accession>A0A1H3LAA7</accession>
<proteinExistence type="predicted"/>
<evidence type="ECO:0000256" key="1">
    <source>
        <dbReference type="SAM" id="Phobius"/>
    </source>
</evidence>
<feature type="transmembrane region" description="Helical" evidence="1">
    <location>
        <begin position="42"/>
        <end position="62"/>
    </location>
</feature>
<keyword evidence="1" id="KW-1133">Transmembrane helix</keyword>
<organism evidence="2 3">
    <name type="scientific">Asanoa ishikariensis</name>
    <dbReference type="NCBI Taxonomy" id="137265"/>
    <lineage>
        <taxon>Bacteria</taxon>
        <taxon>Bacillati</taxon>
        <taxon>Actinomycetota</taxon>
        <taxon>Actinomycetes</taxon>
        <taxon>Micromonosporales</taxon>
        <taxon>Micromonosporaceae</taxon>
        <taxon>Asanoa</taxon>
    </lineage>
</organism>
<dbReference type="SUPFAM" id="SSF69304">
    <property type="entry name" value="Tricorn protease N-terminal domain"/>
    <property type="match status" value="1"/>
</dbReference>
<dbReference type="InterPro" id="IPR011042">
    <property type="entry name" value="6-blade_b-propeller_TolB-like"/>
</dbReference>
<dbReference type="OrthoDB" id="3516511at2"/>
<evidence type="ECO:0000313" key="2">
    <source>
        <dbReference type="EMBL" id="SDY61321.1"/>
    </source>
</evidence>
<evidence type="ECO:0000313" key="3">
    <source>
        <dbReference type="Proteomes" id="UP000199632"/>
    </source>
</evidence>
<keyword evidence="3" id="KW-1185">Reference proteome</keyword>
<dbReference type="STRING" id="137265.SAMN05421684_0635"/>
<dbReference type="AlphaFoldDB" id="A0A1H3LAA7"/>
<name>A0A1H3LAA7_9ACTN</name>
<reference evidence="3" key="1">
    <citation type="submission" date="2016-10" db="EMBL/GenBank/DDBJ databases">
        <authorList>
            <person name="Varghese N."/>
            <person name="Submissions S."/>
        </authorList>
    </citation>
    <scope>NUCLEOTIDE SEQUENCE [LARGE SCALE GENOMIC DNA]</scope>
    <source>
        <strain evidence="3">DSM 44718</strain>
    </source>
</reference>